<reference evidence="2" key="1">
    <citation type="journal article" date="2014" name="Int. J. Syst. Evol. Microbiol.">
        <title>Complete genome sequence of Corynebacterium casei LMG S-19264T (=DSM 44701T), isolated from a smear-ripened cheese.</title>
        <authorList>
            <consortium name="US DOE Joint Genome Institute (JGI-PGF)"/>
            <person name="Walter F."/>
            <person name="Albersmeier A."/>
            <person name="Kalinowski J."/>
            <person name="Ruckert C."/>
        </authorList>
    </citation>
    <scope>NUCLEOTIDE SEQUENCE</scope>
    <source>
        <strain evidence="2">JCM 4403</strain>
    </source>
</reference>
<gene>
    <name evidence="2" type="ORF">GCM10010280_57090</name>
</gene>
<evidence type="ECO:0000256" key="1">
    <source>
        <dbReference type="SAM" id="MobiDB-lite"/>
    </source>
</evidence>
<dbReference type="EMBL" id="BMTU01000014">
    <property type="protein sequence ID" value="GGR01570.1"/>
    <property type="molecule type" value="Genomic_DNA"/>
</dbReference>
<keyword evidence="3" id="KW-1185">Reference proteome</keyword>
<comment type="caution">
    <text evidence="2">The sequence shown here is derived from an EMBL/GenBank/DDBJ whole genome shotgun (WGS) entry which is preliminary data.</text>
</comment>
<dbReference type="AlphaFoldDB" id="A0A918C140"/>
<evidence type="ECO:0000313" key="2">
    <source>
        <dbReference type="EMBL" id="GGR01570.1"/>
    </source>
</evidence>
<feature type="region of interest" description="Disordered" evidence="1">
    <location>
        <begin position="64"/>
        <end position="101"/>
    </location>
</feature>
<proteinExistence type="predicted"/>
<evidence type="ECO:0000313" key="3">
    <source>
        <dbReference type="Proteomes" id="UP000656732"/>
    </source>
</evidence>
<reference evidence="2" key="2">
    <citation type="submission" date="2020-09" db="EMBL/GenBank/DDBJ databases">
        <authorList>
            <person name="Sun Q."/>
            <person name="Ohkuma M."/>
        </authorList>
    </citation>
    <scope>NUCLEOTIDE SEQUENCE</scope>
    <source>
        <strain evidence="2">JCM 4403</strain>
    </source>
</reference>
<dbReference type="Proteomes" id="UP000656732">
    <property type="component" value="Unassembled WGS sequence"/>
</dbReference>
<protein>
    <submittedName>
        <fullName evidence="2">Uncharacterized protein</fullName>
    </submittedName>
</protein>
<name>A0A918C140_9ACTN</name>
<sequence length="101" mass="10020">MARCPIIVKPSAAYSIVRVVTVVMSLDCSDRRARAGWCSAAGRWQVSGASAAGGPVAVAEDVNNDAAGESDELLSDGSTAGSGGRDPDLCLGAAPGTGNPT</sequence>
<accession>A0A918C140</accession>
<organism evidence="2 3">
    <name type="scientific">Streptomyces pilosus</name>
    <dbReference type="NCBI Taxonomy" id="28893"/>
    <lineage>
        <taxon>Bacteria</taxon>
        <taxon>Bacillati</taxon>
        <taxon>Actinomycetota</taxon>
        <taxon>Actinomycetes</taxon>
        <taxon>Kitasatosporales</taxon>
        <taxon>Streptomycetaceae</taxon>
        <taxon>Streptomyces</taxon>
    </lineage>
</organism>